<reference evidence="3 4" key="1">
    <citation type="submission" date="2017-05" db="EMBL/GenBank/DDBJ databases">
        <authorList>
            <person name="Varghese N."/>
            <person name="Submissions S."/>
        </authorList>
    </citation>
    <scope>NUCLEOTIDE SEQUENCE [LARGE SCALE GENOMIC DNA]</scope>
    <source>
        <strain evidence="3 4">DSM 21342</strain>
    </source>
</reference>
<dbReference type="PRINTS" id="PR00625">
    <property type="entry name" value="JDOMAIN"/>
</dbReference>
<sequence length="319" mass="35912">MNYKDYYKILGVEKNADESTIKKAYRKLAIKYHPDKNPNDKSAEEKFKEISEAYAVLSDKTKRQKYDQFGENWKSYEQQHQGKTDEFDWSKWRNSGGGGQTRYSFETDYGDMFGGAPGGTSFSDFFETLFGGRGGGAGYRPQRNIKGQDLTAEMQITLEEAFHGSTRQVHVNGSVLNIKLKPGLIDGQVIRLKGKGMQSPYGGEYGNLLITIHVAKHLRFELKEKDLHCEVPVDLFTAVLGGKLTVDTLGTSVNITIPEGTNSGKTFRLKGLGFPDYDHPTNRGNLYVKTVIHVPQKLSQKEKELFNELALLHKNNQSK</sequence>
<dbReference type="Pfam" id="PF01556">
    <property type="entry name" value="DnaJ_C"/>
    <property type="match status" value="1"/>
</dbReference>
<dbReference type="CDD" id="cd06257">
    <property type="entry name" value="DnaJ"/>
    <property type="match status" value="1"/>
</dbReference>
<keyword evidence="4" id="KW-1185">Reference proteome</keyword>
<dbReference type="RefSeq" id="WP_142603556.1">
    <property type="nucleotide sequence ID" value="NZ_FXSZ01000005.1"/>
</dbReference>
<dbReference type="PROSITE" id="PS00636">
    <property type="entry name" value="DNAJ_1"/>
    <property type="match status" value="1"/>
</dbReference>
<evidence type="ECO:0000313" key="4">
    <source>
        <dbReference type="Proteomes" id="UP000315971"/>
    </source>
</evidence>
<dbReference type="Proteomes" id="UP000315971">
    <property type="component" value="Unassembled WGS sequence"/>
</dbReference>
<evidence type="ECO:0000256" key="1">
    <source>
        <dbReference type="ARBA" id="ARBA00023186"/>
    </source>
</evidence>
<dbReference type="PROSITE" id="PS50076">
    <property type="entry name" value="DNAJ_2"/>
    <property type="match status" value="1"/>
</dbReference>
<dbReference type="PANTHER" id="PTHR43096:SF48">
    <property type="entry name" value="CHAPERONE PROTEIN DNAJ"/>
    <property type="match status" value="1"/>
</dbReference>
<dbReference type="Pfam" id="PF00226">
    <property type="entry name" value="DnaJ"/>
    <property type="match status" value="1"/>
</dbReference>
<name>A0A521CZE0_9SPHI</name>
<gene>
    <name evidence="3" type="ORF">SAMN06265350_10557</name>
</gene>
<dbReference type="GO" id="GO:0042026">
    <property type="term" value="P:protein refolding"/>
    <property type="evidence" value="ECO:0007669"/>
    <property type="project" value="TreeGrafter"/>
</dbReference>
<dbReference type="FunFam" id="2.60.260.20:FF:000013">
    <property type="entry name" value="DnaJ subfamily B member 11"/>
    <property type="match status" value="1"/>
</dbReference>
<dbReference type="PANTHER" id="PTHR43096">
    <property type="entry name" value="DNAJ HOMOLOG 1, MITOCHONDRIAL-RELATED"/>
    <property type="match status" value="1"/>
</dbReference>
<dbReference type="GO" id="GO:0051082">
    <property type="term" value="F:unfolded protein binding"/>
    <property type="evidence" value="ECO:0007669"/>
    <property type="project" value="InterPro"/>
</dbReference>
<dbReference type="GO" id="GO:0003677">
    <property type="term" value="F:DNA binding"/>
    <property type="evidence" value="ECO:0007669"/>
    <property type="project" value="UniProtKB-KW"/>
</dbReference>
<dbReference type="SMART" id="SM00271">
    <property type="entry name" value="DnaJ"/>
    <property type="match status" value="1"/>
</dbReference>
<keyword evidence="1" id="KW-0143">Chaperone</keyword>
<dbReference type="SUPFAM" id="SSF46565">
    <property type="entry name" value="Chaperone J-domain"/>
    <property type="match status" value="1"/>
</dbReference>
<dbReference type="GO" id="GO:0005737">
    <property type="term" value="C:cytoplasm"/>
    <property type="evidence" value="ECO:0007669"/>
    <property type="project" value="TreeGrafter"/>
</dbReference>
<dbReference type="CDD" id="cd10747">
    <property type="entry name" value="DnaJ_C"/>
    <property type="match status" value="1"/>
</dbReference>
<dbReference type="AlphaFoldDB" id="A0A521CZE0"/>
<protein>
    <submittedName>
        <fullName evidence="3">Curved DNA-binding protein</fullName>
    </submittedName>
</protein>
<dbReference type="Gene3D" id="1.10.287.110">
    <property type="entry name" value="DnaJ domain"/>
    <property type="match status" value="1"/>
</dbReference>
<keyword evidence="3" id="KW-0238">DNA-binding</keyword>
<dbReference type="InterPro" id="IPR018253">
    <property type="entry name" value="DnaJ_domain_CS"/>
</dbReference>
<proteinExistence type="predicted"/>
<feature type="domain" description="J" evidence="2">
    <location>
        <begin position="5"/>
        <end position="70"/>
    </location>
</feature>
<organism evidence="3 4">
    <name type="scientific">Solitalea koreensis</name>
    <dbReference type="NCBI Taxonomy" id="543615"/>
    <lineage>
        <taxon>Bacteria</taxon>
        <taxon>Pseudomonadati</taxon>
        <taxon>Bacteroidota</taxon>
        <taxon>Sphingobacteriia</taxon>
        <taxon>Sphingobacteriales</taxon>
        <taxon>Sphingobacteriaceae</taxon>
        <taxon>Solitalea</taxon>
    </lineage>
</organism>
<dbReference type="Gene3D" id="2.60.260.20">
    <property type="entry name" value="Urease metallochaperone UreE, N-terminal domain"/>
    <property type="match status" value="2"/>
</dbReference>
<dbReference type="OrthoDB" id="9779889at2"/>
<dbReference type="InterPro" id="IPR002939">
    <property type="entry name" value="DnaJ_C"/>
</dbReference>
<dbReference type="EMBL" id="FXSZ01000005">
    <property type="protein sequence ID" value="SMO64829.1"/>
    <property type="molecule type" value="Genomic_DNA"/>
</dbReference>
<dbReference type="SUPFAM" id="SSF49493">
    <property type="entry name" value="HSP40/DnaJ peptide-binding domain"/>
    <property type="match status" value="2"/>
</dbReference>
<evidence type="ECO:0000259" key="2">
    <source>
        <dbReference type="PROSITE" id="PS50076"/>
    </source>
</evidence>
<dbReference type="InterPro" id="IPR001623">
    <property type="entry name" value="DnaJ_domain"/>
</dbReference>
<dbReference type="InterPro" id="IPR008971">
    <property type="entry name" value="HSP40/DnaJ_pept-bd"/>
</dbReference>
<evidence type="ECO:0000313" key="3">
    <source>
        <dbReference type="EMBL" id="SMO64829.1"/>
    </source>
</evidence>
<dbReference type="InterPro" id="IPR036869">
    <property type="entry name" value="J_dom_sf"/>
</dbReference>
<accession>A0A521CZE0</accession>